<accession>A0A4R1QSC7</accession>
<dbReference type="AlphaFoldDB" id="A0A4R1QSC7"/>
<reference evidence="5 6" key="1">
    <citation type="submission" date="2019-03" db="EMBL/GenBank/DDBJ databases">
        <title>Genomic Encyclopedia of Type Strains, Phase IV (KMG-IV): sequencing the most valuable type-strain genomes for metagenomic binning, comparative biology and taxonomic classification.</title>
        <authorList>
            <person name="Goeker M."/>
        </authorList>
    </citation>
    <scope>NUCLEOTIDE SEQUENCE [LARGE SCALE GENOMIC DNA]</scope>
    <source>
        <strain evidence="5 6">DSM 100556</strain>
    </source>
</reference>
<dbReference type="PANTHER" id="PTHR43046">
    <property type="entry name" value="GDP-MANNOSE MANNOSYL HYDROLASE"/>
    <property type="match status" value="1"/>
</dbReference>
<gene>
    <name evidence="5" type="ORF">EDD76_11369</name>
</gene>
<dbReference type="STRING" id="1469948.GCA_000732725_00656"/>
<evidence type="ECO:0000313" key="5">
    <source>
        <dbReference type="EMBL" id="TCL55933.1"/>
    </source>
</evidence>
<comment type="caution">
    <text evidence="5">The sequence shown here is derived from an EMBL/GenBank/DDBJ whole genome shotgun (WGS) entry which is preliminary data.</text>
</comment>
<dbReference type="InterPro" id="IPR020476">
    <property type="entry name" value="Nudix_hydrolase"/>
</dbReference>
<evidence type="ECO:0000256" key="3">
    <source>
        <dbReference type="ARBA" id="ARBA00022842"/>
    </source>
</evidence>
<evidence type="ECO:0000259" key="4">
    <source>
        <dbReference type="PROSITE" id="PS51462"/>
    </source>
</evidence>
<dbReference type="InterPro" id="IPR015797">
    <property type="entry name" value="NUDIX_hydrolase-like_dom_sf"/>
</dbReference>
<organism evidence="5 6">
    <name type="scientific">Kineothrix alysoides</name>
    <dbReference type="NCBI Taxonomy" id="1469948"/>
    <lineage>
        <taxon>Bacteria</taxon>
        <taxon>Bacillati</taxon>
        <taxon>Bacillota</taxon>
        <taxon>Clostridia</taxon>
        <taxon>Lachnospirales</taxon>
        <taxon>Lachnospiraceae</taxon>
        <taxon>Kineothrix</taxon>
    </lineage>
</organism>
<evidence type="ECO:0000256" key="2">
    <source>
        <dbReference type="ARBA" id="ARBA00022801"/>
    </source>
</evidence>
<dbReference type="Pfam" id="PF00293">
    <property type="entry name" value="NUDIX"/>
    <property type="match status" value="1"/>
</dbReference>
<keyword evidence="3" id="KW-0460">Magnesium</keyword>
<comment type="cofactor">
    <cofactor evidence="1">
        <name>Mg(2+)</name>
        <dbReference type="ChEBI" id="CHEBI:18420"/>
    </cofactor>
</comment>
<keyword evidence="6" id="KW-1185">Reference proteome</keyword>
<dbReference type="PROSITE" id="PS51462">
    <property type="entry name" value="NUDIX"/>
    <property type="match status" value="1"/>
</dbReference>
<feature type="domain" description="Nudix hydrolase" evidence="4">
    <location>
        <begin position="44"/>
        <end position="171"/>
    </location>
</feature>
<dbReference type="PRINTS" id="PR00502">
    <property type="entry name" value="NUDIXFAMILY"/>
</dbReference>
<dbReference type="EMBL" id="SLUO01000013">
    <property type="protein sequence ID" value="TCL55933.1"/>
    <property type="molecule type" value="Genomic_DNA"/>
</dbReference>
<proteinExistence type="predicted"/>
<dbReference type="GO" id="GO:0016787">
    <property type="term" value="F:hydrolase activity"/>
    <property type="evidence" value="ECO:0007669"/>
    <property type="project" value="UniProtKB-KW"/>
</dbReference>
<evidence type="ECO:0000256" key="1">
    <source>
        <dbReference type="ARBA" id="ARBA00001946"/>
    </source>
</evidence>
<dbReference type="Proteomes" id="UP000295718">
    <property type="component" value="Unassembled WGS sequence"/>
</dbReference>
<dbReference type="RefSeq" id="WP_031389414.1">
    <property type="nucleotide sequence ID" value="NZ_JPNB01000001.1"/>
</dbReference>
<dbReference type="InterPro" id="IPR000086">
    <property type="entry name" value="NUDIX_hydrolase_dom"/>
</dbReference>
<sequence length="180" mass="20886">MIEDKFPQKLDRKIIYESDWVSLYSDKVQMPDGHIIGTYHNIHYPNEAVCVVICNENDEILMIQSKRYITNRLEWEIPAGGIEKEETPEEAAKRECLEETGCEIKDLTYLCCHNPSNGTSDLLLHVFVAKVKNETGDFDENEVRSKRWIKKDEVIDLLKNNETHCGVSMLALLYAIQFYL</sequence>
<keyword evidence="2" id="KW-0378">Hydrolase</keyword>
<name>A0A4R1QSC7_9FIRM</name>
<dbReference type="SUPFAM" id="SSF55811">
    <property type="entry name" value="Nudix"/>
    <property type="match status" value="1"/>
</dbReference>
<dbReference type="PANTHER" id="PTHR43046:SF12">
    <property type="entry name" value="GDP-MANNOSE MANNOSYL HYDROLASE"/>
    <property type="match status" value="1"/>
</dbReference>
<protein>
    <submittedName>
        <fullName evidence="5">ADP-ribose pyrophosphatase</fullName>
    </submittedName>
</protein>
<dbReference type="Gene3D" id="3.90.79.10">
    <property type="entry name" value="Nucleoside Triphosphate Pyrophosphohydrolase"/>
    <property type="match status" value="1"/>
</dbReference>
<dbReference type="OrthoDB" id="9806150at2"/>
<dbReference type="CDD" id="cd03424">
    <property type="entry name" value="NUDIX_ADPRase_Nudt5_UGPPase_Nudt14"/>
    <property type="match status" value="1"/>
</dbReference>
<evidence type="ECO:0000313" key="6">
    <source>
        <dbReference type="Proteomes" id="UP000295718"/>
    </source>
</evidence>